<accession>A0A4S4KNI0</accession>
<keyword evidence="1" id="KW-0472">Membrane</keyword>
<evidence type="ECO:0000313" key="2">
    <source>
        <dbReference type="EMBL" id="THH00102.1"/>
    </source>
</evidence>
<dbReference type="AlphaFoldDB" id="A0A4S4KNI0"/>
<keyword evidence="3" id="KW-1185">Reference proteome</keyword>
<comment type="caution">
    <text evidence="2">The sequence shown here is derived from an EMBL/GenBank/DDBJ whole genome shotgun (WGS) entry which is preliminary data.</text>
</comment>
<keyword evidence="1" id="KW-0812">Transmembrane</keyword>
<organism evidence="2 3">
    <name type="scientific">Phellinidium pouzarii</name>
    <dbReference type="NCBI Taxonomy" id="167371"/>
    <lineage>
        <taxon>Eukaryota</taxon>
        <taxon>Fungi</taxon>
        <taxon>Dikarya</taxon>
        <taxon>Basidiomycota</taxon>
        <taxon>Agaricomycotina</taxon>
        <taxon>Agaricomycetes</taxon>
        <taxon>Hymenochaetales</taxon>
        <taxon>Hymenochaetaceae</taxon>
        <taxon>Phellinidium</taxon>
    </lineage>
</organism>
<reference evidence="2 3" key="1">
    <citation type="submission" date="2019-02" db="EMBL/GenBank/DDBJ databases">
        <title>Genome sequencing of the rare red list fungi Phellinidium pouzarii.</title>
        <authorList>
            <person name="Buettner E."/>
            <person name="Kellner H."/>
        </authorList>
    </citation>
    <scope>NUCLEOTIDE SEQUENCE [LARGE SCALE GENOMIC DNA]</scope>
    <source>
        <strain evidence="2 3">DSM 108285</strain>
    </source>
</reference>
<keyword evidence="1" id="KW-1133">Transmembrane helix</keyword>
<name>A0A4S4KNI0_9AGAM</name>
<dbReference type="OrthoDB" id="41445at2759"/>
<evidence type="ECO:0000256" key="1">
    <source>
        <dbReference type="SAM" id="Phobius"/>
    </source>
</evidence>
<feature type="transmembrane region" description="Helical" evidence="1">
    <location>
        <begin position="59"/>
        <end position="82"/>
    </location>
</feature>
<proteinExistence type="predicted"/>
<evidence type="ECO:0000313" key="3">
    <source>
        <dbReference type="Proteomes" id="UP000308199"/>
    </source>
</evidence>
<sequence>MVDVTFKARCAHAVPLALIKRIASAGAAPPEDVAYIGEDGVRALKGAVRSRRFRLYRYPLIYTCVRALSFSKFVFTVGMVLVNRSRLNVQHVRSSLRVRLACSSWPAGSKRIASGRRTFDYA</sequence>
<dbReference type="Proteomes" id="UP000308199">
    <property type="component" value="Unassembled WGS sequence"/>
</dbReference>
<gene>
    <name evidence="2" type="ORF">EW145_g7138</name>
</gene>
<protein>
    <submittedName>
        <fullName evidence="2">Uncharacterized protein</fullName>
    </submittedName>
</protein>
<dbReference type="EMBL" id="SGPK01000652">
    <property type="protein sequence ID" value="THH00102.1"/>
    <property type="molecule type" value="Genomic_DNA"/>
</dbReference>